<dbReference type="Proteomes" id="UP001596156">
    <property type="component" value="Unassembled WGS sequence"/>
</dbReference>
<evidence type="ECO:0000259" key="1">
    <source>
        <dbReference type="Pfam" id="PF00561"/>
    </source>
</evidence>
<dbReference type="PANTHER" id="PTHR43798:SF5">
    <property type="entry name" value="MONOACYLGLYCEROL LIPASE ABHD6"/>
    <property type="match status" value="1"/>
</dbReference>
<dbReference type="InterPro" id="IPR050266">
    <property type="entry name" value="AB_hydrolase_sf"/>
</dbReference>
<dbReference type="Pfam" id="PF00561">
    <property type="entry name" value="Abhydrolase_1"/>
    <property type="match status" value="1"/>
</dbReference>
<evidence type="ECO:0000313" key="3">
    <source>
        <dbReference type="Proteomes" id="UP001596156"/>
    </source>
</evidence>
<sequence>MRSIRLPDGARLATYVDGPAQAPVTAVLVHGLSVTAALWRSHVPLLLREGMRVVRYDQRAHGYSTRGTAALSLNQLADDLAQVLETTAPRGPLVLAGHSMGAMTLMRLVARHPHLAPRIRGLVLISPPYAGISTRTGTGPAQSILTLGRNLLASACTHAPYLLDMVRRHLPTTNRWALHSHARPASDGPPLPCRQGLHATVTGDIAALWHDLADQQPDPHPLQQLGARVHLVAGSLDAHIPPEQTGRLAACLPRAQMETVPDATHALPLRHAQLVTDRISRYASPLRAVDKDAAQQSDLGKAV</sequence>
<dbReference type="PANTHER" id="PTHR43798">
    <property type="entry name" value="MONOACYLGLYCEROL LIPASE"/>
    <property type="match status" value="1"/>
</dbReference>
<protein>
    <submittedName>
        <fullName evidence="2">Alpha/beta fold hydrolase</fullName>
    </submittedName>
</protein>
<gene>
    <name evidence="2" type="ORF">ACFPN6_26675</name>
</gene>
<keyword evidence="3" id="KW-1185">Reference proteome</keyword>
<evidence type="ECO:0000313" key="2">
    <source>
        <dbReference type="EMBL" id="MFC5228091.1"/>
    </source>
</evidence>
<comment type="caution">
    <text evidence="2">The sequence shown here is derived from an EMBL/GenBank/DDBJ whole genome shotgun (WGS) entry which is preliminary data.</text>
</comment>
<dbReference type="InterPro" id="IPR000073">
    <property type="entry name" value="AB_hydrolase_1"/>
</dbReference>
<reference evidence="3" key="1">
    <citation type="journal article" date="2019" name="Int. J. Syst. Evol. Microbiol.">
        <title>The Global Catalogue of Microorganisms (GCM) 10K type strain sequencing project: providing services to taxonomists for standard genome sequencing and annotation.</title>
        <authorList>
            <consortium name="The Broad Institute Genomics Platform"/>
            <consortium name="The Broad Institute Genome Sequencing Center for Infectious Disease"/>
            <person name="Wu L."/>
            <person name="Ma J."/>
        </authorList>
    </citation>
    <scope>NUCLEOTIDE SEQUENCE [LARGE SCALE GENOMIC DNA]</scope>
    <source>
        <strain evidence="3">CCM 8479</strain>
    </source>
</reference>
<feature type="domain" description="AB hydrolase-1" evidence="1">
    <location>
        <begin position="27"/>
        <end position="269"/>
    </location>
</feature>
<keyword evidence="2" id="KW-0378">Hydrolase</keyword>
<name>A0ABW0DG99_STRFI</name>
<dbReference type="EMBL" id="JBHSKL010000037">
    <property type="protein sequence ID" value="MFC5228091.1"/>
    <property type="molecule type" value="Genomic_DNA"/>
</dbReference>
<dbReference type="RefSeq" id="WP_344642529.1">
    <property type="nucleotide sequence ID" value="NZ_BAAASS010000002.1"/>
</dbReference>
<dbReference type="GO" id="GO:0016787">
    <property type="term" value="F:hydrolase activity"/>
    <property type="evidence" value="ECO:0007669"/>
    <property type="project" value="UniProtKB-KW"/>
</dbReference>
<dbReference type="SUPFAM" id="SSF53474">
    <property type="entry name" value="alpha/beta-Hydrolases"/>
    <property type="match status" value="1"/>
</dbReference>
<dbReference type="Gene3D" id="3.40.50.1820">
    <property type="entry name" value="alpha/beta hydrolase"/>
    <property type="match status" value="1"/>
</dbReference>
<accession>A0ABW0DG99</accession>
<proteinExistence type="predicted"/>
<dbReference type="InterPro" id="IPR029058">
    <property type="entry name" value="AB_hydrolase_fold"/>
</dbReference>
<organism evidence="2 3">
    <name type="scientific">Streptomyces fimbriatus</name>
    <dbReference type="NCBI Taxonomy" id="68197"/>
    <lineage>
        <taxon>Bacteria</taxon>
        <taxon>Bacillati</taxon>
        <taxon>Actinomycetota</taxon>
        <taxon>Actinomycetes</taxon>
        <taxon>Kitasatosporales</taxon>
        <taxon>Streptomycetaceae</taxon>
        <taxon>Streptomyces</taxon>
    </lineage>
</organism>